<name>B9JNT9_RHIR8</name>
<proteinExistence type="predicted"/>
<dbReference type="HOGENOM" id="CLU_3163800_0_0_5"/>
<accession>B9JNT9</accession>
<dbReference type="AlphaFoldDB" id="B9JNT9"/>
<evidence type="ECO:0000313" key="3">
    <source>
        <dbReference type="Proteomes" id="UP000001600"/>
    </source>
</evidence>
<sequence length="47" mass="5312">MPNLGAAQIREASSQRSKGETITDRERELAVTLRKPRAYHYGIGKRV</sequence>
<protein>
    <submittedName>
        <fullName evidence="2">Uncharacterized protein</fullName>
    </submittedName>
</protein>
<dbReference type="EMBL" id="CP000629">
    <property type="protein sequence ID" value="ACM29220.1"/>
    <property type="molecule type" value="Genomic_DNA"/>
</dbReference>
<gene>
    <name evidence="2" type="ordered locus">Arad_7795</name>
</gene>
<reference evidence="2 3" key="1">
    <citation type="journal article" date="2009" name="J. Bacteriol.">
        <title>Genome sequences of three Agrobacterium biovars help elucidate the evolution of multichromosome genomes in bacteria.</title>
        <authorList>
            <person name="Slater S.C."/>
            <person name="Goldman B.S."/>
            <person name="Goodner B."/>
            <person name="Setubal J.C."/>
            <person name="Farrand S.K."/>
            <person name="Nester E.W."/>
            <person name="Burr T.J."/>
            <person name="Banta L."/>
            <person name="Dickerman A.W."/>
            <person name="Paulsen I."/>
            <person name="Otten L."/>
            <person name="Suen G."/>
            <person name="Welch R."/>
            <person name="Almeida N.F."/>
            <person name="Arnold F."/>
            <person name="Burton O.T."/>
            <person name="Du Z."/>
            <person name="Ewing A."/>
            <person name="Godsy E."/>
            <person name="Heisel S."/>
            <person name="Houmiel K.L."/>
            <person name="Jhaveri J."/>
            <person name="Lu J."/>
            <person name="Miller N.M."/>
            <person name="Norton S."/>
            <person name="Chen Q."/>
            <person name="Phoolcharoen W."/>
            <person name="Ohlin V."/>
            <person name="Ondrusek D."/>
            <person name="Pride N."/>
            <person name="Stricklin S.L."/>
            <person name="Sun J."/>
            <person name="Wheeler C."/>
            <person name="Wilson L."/>
            <person name="Zhu H."/>
            <person name="Wood D.W."/>
        </authorList>
    </citation>
    <scope>NUCLEOTIDE SEQUENCE [LARGE SCALE GENOMIC DNA]</scope>
    <source>
        <strain evidence="3">K84 / ATCC BAA-868</strain>
    </source>
</reference>
<dbReference type="Proteomes" id="UP000001600">
    <property type="component" value="Chromosome 2"/>
</dbReference>
<organism evidence="2 3">
    <name type="scientific">Rhizobium rhizogenes (strain K84 / ATCC BAA-868)</name>
    <name type="common">Agrobacterium radiobacter</name>
    <dbReference type="NCBI Taxonomy" id="311403"/>
    <lineage>
        <taxon>Bacteria</taxon>
        <taxon>Pseudomonadati</taxon>
        <taxon>Pseudomonadota</taxon>
        <taxon>Alphaproteobacteria</taxon>
        <taxon>Hyphomicrobiales</taxon>
        <taxon>Rhizobiaceae</taxon>
        <taxon>Rhizobium/Agrobacterium group</taxon>
        <taxon>Rhizobium</taxon>
    </lineage>
</organism>
<dbReference type="KEGG" id="ara:Arad_7795"/>
<evidence type="ECO:0000256" key="1">
    <source>
        <dbReference type="SAM" id="MobiDB-lite"/>
    </source>
</evidence>
<feature type="region of interest" description="Disordered" evidence="1">
    <location>
        <begin position="1"/>
        <end position="27"/>
    </location>
</feature>
<feature type="compositionally biased region" description="Basic and acidic residues" evidence="1">
    <location>
        <begin position="17"/>
        <end position="27"/>
    </location>
</feature>
<evidence type="ECO:0000313" key="2">
    <source>
        <dbReference type="EMBL" id="ACM29220.1"/>
    </source>
</evidence>